<dbReference type="KEGG" id="tnl:113501577"/>
<dbReference type="GeneID" id="113501577"/>
<feature type="region of interest" description="Disordered" evidence="7">
    <location>
        <begin position="229"/>
        <end position="260"/>
    </location>
</feature>
<dbReference type="RefSeq" id="XP_026738598.1">
    <property type="nucleotide sequence ID" value="XM_026882797.1"/>
</dbReference>
<evidence type="ECO:0000313" key="10">
    <source>
        <dbReference type="RefSeq" id="XP_026738598.1"/>
    </source>
</evidence>
<protein>
    <submittedName>
        <fullName evidence="10">Uncharacterized protein LOC113501577</fullName>
    </submittedName>
</protein>
<reference evidence="10" key="1">
    <citation type="submission" date="2025-08" db="UniProtKB">
        <authorList>
            <consortium name="RefSeq"/>
        </authorList>
    </citation>
    <scope>IDENTIFICATION</scope>
</reference>
<dbReference type="PROSITE" id="PS50950">
    <property type="entry name" value="ZF_THAP"/>
    <property type="match status" value="1"/>
</dbReference>
<proteinExistence type="predicted"/>
<accession>A0A7E5WD03</accession>
<keyword evidence="2" id="KW-0479">Metal-binding</keyword>
<evidence type="ECO:0000259" key="8">
    <source>
        <dbReference type="PROSITE" id="PS50950"/>
    </source>
</evidence>
<dbReference type="OrthoDB" id="7782839at2759"/>
<keyword evidence="3 6" id="KW-0863">Zinc-finger</keyword>
<dbReference type="PANTHER" id="PTHR23080">
    <property type="entry name" value="THAP DOMAIN PROTEIN"/>
    <property type="match status" value="1"/>
</dbReference>
<feature type="domain" description="THAP-type" evidence="8">
    <location>
        <begin position="1"/>
        <end position="94"/>
    </location>
</feature>
<evidence type="ECO:0000256" key="2">
    <source>
        <dbReference type="ARBA" id="ARBA00022723"/>
    </source>
</evidence>
<dbReference type="GO" id="GO:0008270">
    <property type="term" value="F:zinc ion binding"/>
    <property type="evidence" value="ECO:0007669"/>
    <property type="project" value="UniProtKB-KW"/>
</dbReference>
<comment type="cofactor">
    <cofactor evidence="1">
        <name>a divalent metal cation</name>
        <dbReference type="ChEBI" id="CHEBI:60240"/>
    </cofactor>
</comment>
<dbReference type="Pfam" id="PF05485">
    <property type="entry name" value="THAP"/>
    <property type="match status" value="1"/>
</dbReference>
<dbReference type="GO" id="GO:0003677">
    <property type="term" value="F:DNA binding"/>
    <property type="evidence" value="ECO:0007669"/>
    <property type="project" value="UniProtKB-UniRule"/>
</dbReference>
<evidence type="ECO:0000256" key="6">
    <source>
        <dbReference type="PROSITE-ProRule" id="PRU00309"/>
    </source>
</evidence>
<gene>
    <name evidence="10" type="primary">LOC113501577</name>
</gene>
<organism evidence="9 10">
    <name type="scientific">Trichoplusia ni</name>
    <name type="common">Cabbage looper</name>
    <dbReference type="NCBI Taxonomy" id="7111"/>
    <lineage>
        <taxon>Eukaryota</taxon>
        <taxon>Metazoa</taxon>
        <taxon>Ecdysozoa</taxon>
        <taxon>Arthropoda</taxon>
        <taxon>Hexapoda</taxon>
        <taxon>Insecta</taxon>
        <taxon>Pterygota</taxon>
        <taxon>Neoptera</taxon>
        <taxon>Endopterygota</taxon>
        <taxon>Lepidoptera</taxon>
        <taxon>Glossata</taxon>
        <taxon>Ditrysia</taxon>
        <taxon>Noctuoidea</taxon>
        <taxon>Noctuidae</taxon>
        <taxon>Plusiinae</taxon>
        <taxon>Trichoplusia</taxon>
    </lineage>
</organism>
<keyword evidence="5 6" id="KW-0238">DNA-binding</keyword>
<name>A0A7E5WD03_TRINI</name>
<evidence type="ECO:0000256" key="1">
    <source>
        <dbReference type="ARBA" id="ARBA00001968"/>
    </source>
</evidence>
<dbReference type="SMART" id="SM00980">
    <property type="entry name" value="THAP"/>
    <property type="match status" value="1"/>
</dbReference>
<keyword evidence="9" id="KW-1185">Reference proteome</keyword>
<evidence type="ECO:0000256" key="7">
    <source>
        <dbReference type="SAM" id="MobiDB-lite"/>
    </source>
</evidence>
<keyword evidence="4" id="KW-0862">Zinc</keyword>
<dbReference type="InParanoid" id="A0A7E5WD03"/>
<evidence type="ECO:0000256" key="5">
    <source>
        <dbReference type="ARBA" id="ARBA00023125"/>
    </source>
</evidence>
<dbReference type="Proteomes" id="UP000322000">
    <property type="component" value="Chromosome 15"/>
</dbReference>
<evidence type="ECO:0000256" key="3">
    <source>
        <dbReference type="ARBA" id="ARBA00022771"/>
    </source>
</evidence>
<dbReference type="Pfam" id="PF13359">
    <property type="entry name" value="DDE_Tnp_4"/>
    <property type="match status" value="1"/>
</dbReference>
<dbReference type="InterPro" id="IPR006612">
    <property type="entry name" value="THAP_Znf"/>
</dbReference>
<evidence type="ECO:0000313" key="9">
    <source>
        <dbReference type="Proteomes" id="UP000322000"/>
    </source>
</evidence>
<dbReference type="InterPro" id="IPR027806">
    <property type="entry name" value="HARBI1_dom"/>
</dbReference>
<dbReference type="AlphaFoldDB" id="A0A7E5WD03"/>
<sequence length="559" mass="63527">MTSFYKTCAVPMCKSTSITTPQKLFIYVPKNALIRRKWLSLARRHPASLSATSTSYFCEDHFDLPKDMENYVEYTTMGVVSRIRMRPGCLPTKFACQPNRANISTDVCRPVAAKRQRLSLIRECEEEIRAAQPAKAQPIENLNIEVLNQDEDPVQEQLQNTTKFDKAVQICIRAKYRSKTTQTETKSSTKKTSPIKVFSTSVSTSPFKIKQLRPFIKPHQFCSKATVTCNSSNDDKSDSDVSSVYTPPVAPMTKSSSDTSILNEPDFKKEHYRKSMLEYTVERIKKRTLFYIGVPKDCYDLIKIMHEHTGIPEYQILLCLKKIRLDTKFSELSDEFGISKTYVSKIVSENIPKIAEIMRPFIVKLDKTSIKRCLPIAFRKNYYNVTCIIDCLEIEIQKPGKAVNQSLTWSEYKKANTIKYLVSSTPNGLVNYISQGYGGRISDVCLVETCDFLKCLPSGSHVMADRGFKHIEPLLFAIGCKLTRPPSVVSGNKLSKEEVKETKKIASLRIHIERVIRRIREFSFLKSHACVNNNLLGKLDDIIVIACGLINLQNSLINK</sequence>
<dbReference type="SUPFAM" id="SSF57716">
    <property type="entry name" value="Glucocorticoid receptor-like (DNA-binding domain)"/>
    <property type="match status" value="1"/>
</dbReference>
<evidence type="ECO:0000256" key="4">
    <source>
        <dbReference type="ARBA" id="ARBA00022833"/>
    </source>
</evidence>